<dbReference type="Gene3D" id="3.20.20.370">
    <property type="entry name" value="Glycoside hydrolase/deacetylase"/>
    <property type="match status" value="1"/>
</dbReference>
<dbReference type="Pfam" id="PF01522">
    <property type="entry name" value="Polysacc_deac_1"/>
    <property type="match status" value="1"/>
</dbReference>
<comment type="caution">
    <text evidence="3">The sequence shown here is derived from an EMBL/GenBank/DDBJ whole genome shotgun (WGS) entry which is preliminary data.</text>
</comment>
<evidence type="ECO:0000256" key="1">
    <source>
        <dbReference type="SAM" id="SignalP"/>
    </source>
</evidence>
<organism evidence="3 4">
    <name type="scientific">Daphnia galeata</name>
    <dbReference type="NCBI Taxonomy" id="27404"/>
    <lineage>
        <taxon>Eukaryota</taxon>
        <taxon>Metazoa</taxon>
        <taxon>Ecdysozoa</taxon>
        <taxon>Arthropoda</taxon>
        <taxon>Crustacea</taxon>
        <taxon>Branchiopoda</taxon>
        <taxon>Diplostraca</taxon>
        <taxon>Cladocera</taxon>
        <taxon>Anomopoda</taxon>
        <taxon>Daphniidae</taxon>
        <taxon>Daphnia</taxon>
    </lineage>
</organism>
<feature type="signal peptide" evidence="1">
    <location>
        <begin position="1"/>
        <end position="17"/>
    </location>
</feature>
<dbReference type="EMBL" id="CAKKLH010000298">
    <property type="protein sequence ID" value="CAH0110016.1"/>
    <property type="molecule type" value="Genomic_DNA"/>
</dbReference>
<dbReference type="PANTHER" id="PTHR45985">
    <property type="match status" value="1"/>
</dbReference>
<dbReference type="InterPro" id="IPR011330">
    <property type="entry name" value="Glyco_hydro/deAcase_b/a-brl"/>
</dbReference>
<dbReference type="InterPro" id="IPR002509">
    <property type="entry name" value="NODB_dom"/>
</dbReference>
<sequence>MAWYAIFLALIVAAASGSVLPGTRQKAAPYCDVNQCALPDCLCSSLEIPGGLLPEETPQTVLITYDDAVNVLNYLNYSSLIFNRYNPNGCNIKATYFLSHEYNNYSLVNDLYNRGHEIASHSITHRTNQDFWLADDVEHWDKEMADMRTMIEYFAGGDSMWTSLSNNNFEWDCSWPTRNYVDPGMWPYTLDYLSQQDCQIGSCPVQSYPGKWVVPMIDLTDISGNPCAMVDTCNVGTTADEVYNLLNSNFEKHYLGNRAPFGLYLHAAWLLDTNHLNGYKRFLDGLTVKDDVYIVSVSQLLEWVKSPTPLSSIENFVPWQCDTVPSIPCAERRCAYDAAHTPFGSERIMSICNKACPFFYPWYDNIYGSNPSTPWVP</sequence>
<keyword evidence="1" id="KW-0732">Signal</keyword>
<evidence type="ECO:0000313" key="3">
    <source>
        <dbReference type="EMBL" id="CAH0110016.1"/>
    </source>
</evidence>
<evidence type="ECO:0000259" key="2">
    <source>
        <dbReference type="Pfam" id="PF01522"/>
    </source>
</evidence>
<dbReference type="GO" id="GO:0016810">
    <property type="term" value="F:hydrolase activity, acting on carbon-nitrogen (but not peptide) bonds"/>
    <property type="evidence" value="ECO:0007669"/>
    <property type="project" value="InterPro"/>
</dbReference>
<dbReference type="SUPFAM" id="SSF88713">
    <property type="entry name" value="Glycoside hydrolase/deacetylase"/>
    <property type="match status" value="1"/>
</dbReference>
<dbReference type="PANTHER" id="PTHR45985:SF3">
    <property type="entry name" value="CHITIN DEACETYLASE-LIKE 4"/>
    <property type="match status" value="1"/>
</dbReference>
<proteinExistence type="predicted"/>
<accession>A0A8J2WM94</accession>
<gene>
    <name evidence="3" type="ORF">DGAL_LOCUS13510</name>
</gene>
<dbReference type="InterPro" id="IPR052740">
    <property type="entry name" value="CE4"/>
</dbReference>
<dbReference type="Proteomes" id="UP000789390">
    <property type="component" value="Unassembled WGS sequence"/>
</dbReference>
<name>A0A8J2WM94_9CRUS</name>
<feature type="domain" description="NodB homology" evidence="2">
    <location>
        <begin position="57"/>
        <end position="152"/>
    </location>
</feature>
<dbReference type="OrthoDB" id="504708at2759"/>
<dbReference type="GO" id="GO:0005975">
    <property type="term" value="P:carbohydrate metabolic process"/>
    <property type="evidence" value="ECO:0007669"/>
    <property type="project" value="InterPro"/>
</dbReference>
<reference evidence="3" key="1">
    <citation type="submission" date="2021-11" db="EMBL/GenBank/DDBJ databases">
        <authorList>
            <person name="Schell T."/>
        </authorList>
    </citation>
    <scope>NUCLEOTIDE SEQUENCE</scope>
    <source>
        <strain evidence="3">M5</strain>
    </source>
</reference>
<evidence type="ECO:0000313" key="4">
    <source>
        <dbReference type="Proteomes" id="UP000789390"/>
    </source>
</evidence>
<protein>
    <recommendedName>
        <fullName evidence="2">NodB homology domain-containing protein</fullName>
    </recommendedName>
</protein>
<dbReference type="AlphaFoldDB" id="A0A8J2WM94"/>
<feature type="chain" id="PRO_5035281150" description="NodB homology domain-containing protein" evidence="1">
    <location>
        <begin position="18"/>
        <end position="377"/>
    </location>
</feature>
<keyword evidence="4" id="KW-1185">Reference proteome</keyword>